<feature type="transmembrane region" description="Helical" evidence="3">
    <location>
        <begin position="319"/>
        <end position="336"/>
    </location>
</feature>
<sequence length="414" mass="46445">MEQNPSQTVIEQQKKPSLFIIKLNPVDWLTLSGLAINSLAAVLLFEQQFSLALSLMLLAMLADAFDGILARKYQLERDFGRYLDGFVDVFTYLVLPALFLWQWCFNHGGYPLLLVVFMGCGVIRLSVFNQVGNVRNEQNESSYLGMPVFWSLLFLAPAWLASWFLPPAWVTSLLAPALAVVFSAFSLAMLLNRRFYKFKNPKHILFTIIAFSSVFALDGLFVLDSSTLIKLLITPLILIAPLVIAGSVHMRMVSNNWLPWLAIPIHRHWFGSNKTLRGLLAMPLLALVSAGLFTPLWFTSFFERLLNNPNVLIPEIYEYWLISLVLGLAYVLAELPNSFIKRRLGVAPGARPEQHNTLFLIADQLDSAIGVILVTGLLFDFELITLLAMLVMGPVIALLVKRVLFAIGWKSTAS</sequence>
<dbReference type="Proteomes" id="UP000244906">
    <property type="component" value="Unassembled WGS sequence"/>
</dbReference>
<dbReference type="GO" id="GO:0008654">
    <property type="term" value="P:phospholipid biosynthetic process"/>
    <property type="evidence" value="ECO:0007669"/>
    <property type="project" value="InterPro"/>
</dbReference>
<comment type="caution">
    <text evidence="4">The sequence shown here is derived from an EMBL/GenBank/DDBJ whole genome shotgun (WGS) entry which is preliminary data.</text>
</comment>
<feature type="transmembrane region" description="Helical" evidence="3">
    <location>
        <begin position="357"/>
        <end position="377"/>
    </location>
</feature>
<dbReference type="EMBL" id="QDDL01000001">
    <property type="protein sequence ID" value="PVZ72461.1"/>
    <property type="molecule type" value="Genomic_DNA"/>
</dbReference>
<keyword evidence="1 2" id="KW-0808">Transferase</keyword>
<gene>
    <name evidence="4" type="ORF">DC094_05510</name>
</gene>
<evidence type="ECO:0000313" key="4">
    <source>
        <dbReference type="EMBL" id="PVZ72461.1"/>
    </source>
</evidence>
<comment type="similarity">
    <text evidence="2">Belongs to the CDP-alcohol phosphatidyltransferase class-I family.</text>
</comment>
<organism evidence="4 5">
    <name type="scientific">Pelagibaculum spongiae</name>
    <dbReference type="NCBI Taxonomy" id="2080658"/>
    <lineage>
        <taxon>Bacteria</taxon>
        <taxon>Pseudomonadati</taxon>
        <taxon>Pseudomonadota</taxon>
        <taxon>Gammaproteobacteria</taxon>
        <taxon>Oceanospirillales</taxon>
        <taxon>Pelagibaculum</taxon>
    </lineage>
</organism>
<feature type="transmembrane region" description="Helical" evidence="3">
    <location>
        <begin position="109"/>
        <end position="131"/>
    </location>
</feature>
<feature type="transmembrane region" description="Helical" evidence="3">
    <location>
        <begin position="383"/>
        <end position="400"/>
    </location>
</feature>
<dbReference type="InterPro" id="IPR032690">
    <property type="entry name" value="CarS"/>
</dbReference>
<evidence type="ECO:0000256" key="2">
    <source>
        <dbReference type="RuleBase" id="RU003750"/>
    </source>
</evidence>
<name>A0A2V1GZF9_9GAMM</name>
<feature type="transmembrane region" description="Helical" evidence="3">
    <location>
        <begin position="51"/>
        <end position="70"/>
    </location>
</feature>
<dbReference type="InterPro" id="IPR043130">
    <property type="entry name" value="CDP-OH_PTrfase_TM_dom"/>
</dbReference>
<dbReference type="InterPro" id="IPR048254">
    <property type="entry name" value="CDP_ALCOHOL_P_TRANSF_CS"/>
</dbReference>
<feature type="transmembrane region" description="Helical" evidence="3">
    <location>
        <begin position="143"/>
        <end position="162"/>
    </location>
</feature>
<dbReference type="GO" id="GO:0016780">
    <property type="term" value="F:phosphotransferase activity, for other substituted phosphate groups"/>
    <property type="evidence" value="ECO:0007669"/>
    <property type="project" value="InterPro"/>
</dbReference>
<dbReference type="InterPro" id="IPR000462">
    <property type="entry name" value="CDP-OH_P_trans"/>
</dbReference>
<accession>A0A2V1GZF9</accession>
<keyword evidence="3" id="KW-1133">Transmembrane helix</keyword>
<evidence type="ECO:0000313" key="5">
    <source>
        <dbReference type="Proteomes" id="UP000244906"/>
    </source>
</evidence>
<feature type="transmembrane region" description="Helical" evidence="3">
    <location>
        <begin position="203"/>
        <end position="222"/>
    </location>
</feature>
<evidence type="ECO:0000256" key="1">
    <source>
        <dbReference type="ARBA" id="ARBA00022679"/>
    </source>
</evidence>
<reference evidence="4 5" key="1">
    <citation type="submission" date="2018-04" db="EMBL/GenBank/DDBJ databases">
        <title>Thalassorhabdus spongiae gen. nov., sp. nov., isolated from a marine sponge in South-West Iceland.</title>
        <authorList>
            <person name="Knobloch S."/>
            <person name="Daussin A."/>
            <person name="Johannsson R."/>
            <person name="Marteinsson V.T."/>
        </authorList>
    </citation>
    <scope>NUCLEOTIDE SEQUENCE [LARGE SCALE GENOMIC DNA]</scope>
    <source>
        <strain evidence="4 5">Hp12</strain>
    </source>
</reference>
<dbReference type="Pfam" id="PF01066">
    <property type="entry name" value="CDP-OH_P_transf"/>
    <property type="match status" value="1"/>
</dbReference>
<evidence type="ECO:0008006" key="6">
    <source>
        <dbReference type="Google" id="ProtNLM"/>
    </source>
</evidence>
<feature type="transmembrane region" description="Helical" evidence="3">
    <location>
        <begin position="82"/>
        <end position="103"/>
    </location>
</feature>
<evidence type="ECO:0000256" key="3">
    <source>
        <dbReference type="SAM" id="Phobius"/>
    </source>
</evidence>
<dbReference type="AlphaFoldDB" id="A0A2V1GZF9"/>
<dbReference type="RefSeq" id="WP_116686047.1">
    <property type="nucleotide sequence ID" value="NZ_CAWNYD010000001.1"/>
</dbReference>
<keyword evidence="3" id="KW-0812">Transmembrane</keyword>
<proteinExistence type="inferred from homology"/>
<dbReference type="PROSITE" id="PS00379">
    <property type="entry name" value="CDP_ALCOHOL_P_TRANSF"/>
    <property type="match status" value="1"/>
</dbReference>
<dbReference type="Gene3D" id="1.20.120.1760">
    <property type="match status" value="1"/>
</dbReference>
<feature type="transmembrane region" description="Helical" evidence="3">
    <location>
        <begin position="168"/>
        <end position="191"/>
    </location>
</feature>
<dbReference type="OrthoDB" id="7041657at2"/>
<feature type="transmembrane region" description="Helical" evidence="3">
    <location>
        <begin position="279"/>
        <end position="299"/>
    </location>
</feature>
<feature type="transmembrane region" description="Helical" evidence="3">
    <location>
        <begin position="228"/>
        <end position="248"/>
    </location>
</feature>
<keyword evidence="3" id="KW-0472">Membrane</keyword>
<keyword evidence="5" id="KW-1185">Reference proteome</keyword>
<dbReference type="GO" id="GO:0016020">
    <property type="term" value="C:membrane"/>
    <property type="evidence" value="ECO:0007669"/>
    <property type="project" value="InterPro"/>
</dbReference>
<dbReference type="Pfam" id="PF01864">
    <property type="entry name" value="CarS-like"/>
    <property type="match status" value="1"/>
</dbReference>
<protein>
    <recommendedName>
        <fullName evidence="6">CDP-diacylglycerol--serine O-phosphatidyltransferase</fullName>
    </recommendedName>
</protein>